<dbReference type="Pfam" id="PF00196">
    <property type="entry name" value="GerE"/>
    <property type="match status" value="1"/>
</dbReference>
<evidence type="ECO:0000259" key="4">
    <source>
        <dbReference type="PROSITE" id="PS50043"/>
    </source>
</evidence>
<evidence type="ECO:0000313" key="6">
    <source>
        <dbReference type="Proteomes" id="UP000265431"/>
    </source>
</evidence>
<organism evidence="5 6">
    <name type="scientific">Henriciella barbarensis</name>
    <dbReference type="NCBI Taxonomy" id="86342"/>
    <lineage>
        <taxon>Bacteria</taxon>
        <taxon>Pseudomonadati</taxon>
        <taxon>Pseudomonadota</taxon>
        <taxon>Alphaproteobacteria</taxon>
        <taxon>Hyphomonadales</taxon>
        <taxon>Hyphomonadaceae</taxon>
        <taxon>Henriciella</taxon>
    </lineage>
</organism>
<evidence type="ECO:0000256" key="3">
    <source>
        <dbReference type="ARBA" id="ARBA00023163"/>
    </source>
</evidence>
<dbReference type="PANTHER" id="PTHR44688:SF16">
    <property type="entry name" value="DNA-BINDING TRANSCRIPTIONAL ACTIVATOR DEVR_DOSR"/>
    <property type="match status" value="1"/>
</dbReference>
<protein>
    <submittedName>
        <fullName evidence="5">LuxR family transcriptional regulator</fullName>
    </submittedName>
</protein>
<dbReference type="PROSITE" id="PS50043">
    <property type="entry name" value="HTH_LUXR_2"/>
    <property type="match status" value="1"/>
</dbReference>
<dbReference type="SMART" id="SM00421">
    <property type="entry name" value="HTH_LUXR"/>
    <property type="match status" value="1"/>
</dbReference>
<comment type="caution">
    <text evidence="5">The sequence shown here is derived from an EMBL/GenBank/DDBJ whole genome shotgun (WGS) entry which is preliminary data.</text>
</comment>
<dbReference type="AlphaFoldDB" id="A0A399QT22"/>
<dbReference type="RefSeq" id="WP_119380350.1">
    <property type="nucleotide sequence ID" value="NZ_QWGB01000008.1"/>
</dbReference>
<proteinExistence type="predicted"/>
<name>A0A399QT22_9PROT</name>
<evidence type="ECO:0000256" key="2">
    <source>
        <dbReference type="ARBA" id="ARBA00023125"/>
    </source>
</evidence>
<dbReference type="PRINTS" id="PR00038">
    <property type="entry name" value="HTHLUXR"/>
</dbReference>
<accession>A0A399QT22</accession>
<dbReference type="PANTHER" id="PTHR44688">
    <property type="entry name" value="DNA-BINDING TRANSCRIPTIONAL ACTIVATOR DEVR_DOSR"/>
    <property type="match status" value="1"/>
</dbReference>
<evidence type="ECO:0000313" key="5">
    <source>
        <dbReference type="EMBL" id="RIJ21631.1"/>
    </source>
</evidence>
<feature type="domain" description="HTH luxR-type" evidence="4">
    <location>
        <begin position="178"/>
        <end position="243"/>
    </location>
</feature>
<dbReference type="SUPFAM" id="SSF46894">
    <property type="entry name" value="C-terminal effector domain of the bipartite response regulators"/>
    <property type="match status" value="1"/>
</dbReference>
<keyword evidence="6" id="KW-1185">Reference proteome</keyword>
<dbReference type="InterPro" id="IPR000792">
    <property type="entry name" value="Tscrpt_reg_LuxR_C"/>
</dbReference>
<evidence type="ECO:0000256" key="1">
    <source>
        <dbReference type="ARBA" id="ARBA00023015"/>
    </source>
</evidence>
<keyword evidence="1" id="KW-0805">Transcription regulation</keyword>
<dbReference type="GO" id="GO:0003677">
    <property type="term" value="F:DNA binding"/>
    <property type="evidence" value="ECO:0007669"/>
    <property type="project" value="UniProtKB-KW"/>
</dbReference>
<dbReference type="Proteomes" id="UP000265431">
    <property type="component" value="Unassembled WGS sequence"/>
</dbReference>
<reference evidence="5 6" key="1">
    <citation type="submission" date="2018-08" db="EMBL/GenBank/DDBJ databases">
        <title>Henriciella mobilis sp. nov., isolated from seawater.</title>
        <authorList>
            <person name="Cheng H."/>
            <person name="Wu Y.-H."/>
            <person name="Xu X.-W."/>
            <person name="Guo L.-L."/>
        </authorList>
    </citation>
    <scope>NUCLEOTIDE SEQUENCE [LARGE SCALE GENOMIC DNA]</scope>
    <source>
        <strain evidence="5 6">CCUG66934</strain>
    </source>
</reference>
<dbReference type="EMBL" id="QWGB01000008">
    <property type="protein sequence ID" value="RIJ21631.1"/>
    <property type="molecule type" value="Genomic_DNA"/>
</dbReference>
<dbReference type="GO" id="GO:0006355">
    <property type="term" value="P:regulation of DNA-templated transcription"/>
    <property type="evidence" value="ECO:0007669"/>
    <property type="project" value="InterPro"/>
</dbReference>
<keyword evidence="2" id="KW-0238">DNA-binding</keyword>
<gene>
    <name evidence="5" type="ORF">D1224_12795</name>
</gene>
<dbReference type="InterPro" id="IPR036388">
    <property type="entry name" value="WH-like_DNA-bd_sf"/>
</dbReference>
<dbReference type="OrthoDB" id="3679796at2"/>
<dbReference type="Gene3D" id="1.10.10.10">
    <property type="entry name" value="Winged helix-like DNA-binding domain superfamily/Winged helix DNA-binding domain"/>
    <property type="match status" value="1"/>
</dbReference>
<dbReference type="InterPro" id="IPR016032">
    <property type="entry name" value="Sig_transdc_resp-reg_C-effctor"/>
</dbReference>
<keyword evidence="3" id="KW-0804">Transcription</keyword>
<sequence length="248" mass="26946">MPKNCSSQSLEDDVLKLARSVAEAGKQIGLPFNAVSADISSPLPMCDTAGRPFAETIFRWIDPSFEYWKDRMFALRSTLVHATRTCAEPFYYSRGKVMSWRRNEALIAATKPEQYAAANIGAAIISPVHLPGGSIGAVVWASDEKIDLSDTFAANAANLHALALRFVATYHDARDLGPQGPAVYLTRREIQCLKWAAAGKTDAEIATIMHISVPTVRFHITNSATKLGVAGKARAIQRASTLGYIGHE</sequence>
<dbReference type="CDD" id="cd06170">
    <property type="entry name" value="LuxR_C_like"/>
    <property type="match status" value="1"/>
</dbReference>